<evidence type="ECO:0000256" key="2">
    <source>
        <dbReference type="ARBA" id="ARBA00022737"/>
    </source>
</evidence>
<dbReference type="PROSITE" id="PS51450">
    <property type="entry name" value="LRR"/>
    <property type="match status" value="1"/>
</dbReference>
<proteinExistence type="predicted"/>
<accession>A0A6C0EAF8</accession>
<name>A0A6C0EAF8_9ZZZZ</name>
<dbReference type="AlphaFoldDB" id="A0A6C0EAF8"/>
<protein>
    <recommendedName>
        <fullName evidence="4">Leucine-rich repeat protein</fullName>
    </recommendedName>
</protein>
<evidence type="ECO:0000256" key="1">
    <source>
        <dbReference type="ARBA" id="ARBA00022614"/>
    </source>
</evidence>
<sequence>MQTYANKKHTHKYDVYKNDVKFKSKAEIDPERAIWDETTKDLFTTKDDIIKYRIEEARKEKFTFIDLSELNLKHLGFPYMKPILTRIQYLFVNSNNISGTFDFSHLDNLTVLDISHNNIDTIIPNKNLQELNCKSNNLSSLPAIESLQKMDCDFNKLTNITITPNLKFLLCSNNKLNCITGNNKIEKLICNDNPIKKITDIKNIKYIDMSNTEIDNIDTFVSCDRLQDLVMNNTKITNIPDIKTLRTIEMLNVNIVELPYYPLLHTVFCSLGKTKKVSKKYKENNKKLDYRIHNGTFLAITIT</sequence>
<dbReference type="GO" id="GO:0035591">
    <property type="term" value="F:signaling adaptor activity"/>
    <property type="evidence" value="ECO:0007669"/>
    <property type="project" value="TreeGrafter"/>
</dbReference>
<reference evidence="3" key="1">
    <citation type="journal article" date="2020" name="Nature">
        <title>Giant virus diversity and host interactions through global metagenomics.</title>
        <authorList>
            <person name="Schulz F."/>
            <person name="Roux S."/>
            <person name="Paez-Espino D."/>
            <person name="Jungbluth S."/>
            <person name="Walsh D.A."/>
            <person name="Denef V.J."/>
            <person name="McMahon K.D."/>
            <person name="Konstantinidis K.T."/>
            <person name="Eloe-Fadrosh E.A."/>
            <person name="Kyrpides N.C."/>
            <person name="Woyke T."/>
        </authorList>
    </citation>
    <scope>NUCLEOTIDE SEQUENCE</scope>
    <source>
        <strain evidence="3">GVMAG-M-3300023179-27</strain>
    </source>
</reference>
<dbReference type="EMBL" id="MN739778">
    <property type="protein sequence ID" value="QHT26074.1"/>
    <property type="molecule type" value="Genomic_DNA"/>
</dbReference>
<dbReference type="Gene3D" id="3.80.10.10">
    <property type="entry name" value="Ribonuclease Inhibitor"/>
    <property type="match status" value="1"/>
</dbReference>
<dbReference type="InterPro" id="IPR032675">
    <property type="entry name" value="LRR_dom_sf"/>
</dbReference>
<keyword evidence="2" id="KW-0677">Repeat</keyword>
<evidence type="ECO:0000313" key="3">
    <source>
        <dbReference type="EMBL" id="QHT26074.1"/>
    </source>
</evidence>
<dbReference type="SUPFAM" id="SSF52058">
    <property type="entry name" value="L domain-like"/>
    <property type="match status" value="1"/>
</dbReference>
<keyword evidence="1" id="KW-0433">Leucine-rich repeat</keyword>
<dbReference type="InterPro" id="IPR001611">
    <property type="entry name" value="Leu-rich_rpt"/>
</dbReference>
<dbReference type="InterPro" id="IPR052574">
    <property type="entry name" value="CDIRP"/>
</dbReference>
<dbReference type="Pfam" id="PF00560">
    <property type="entry name" value="LRR_1"/>
    <property type="match status" value="1"/>
</dbReference>
<dbReference type="PANTHER" id="PTHR47566:SF1">
    <property type="entry name" value="PROTEIN NUD1"/>
    <property type="match status" value="1"/>
</dbReference>
<dbReference type="PANTHER" id="PTHR47566">
    <property type="match status" value="1"/>
</dbReference>
<organism evidence="3">
    <name type="scientific">viral metagenome</name>
    <dbReference type="NCBI Taxonomy" id="1070528"/>
    <lineage>
        <taxon>unclassified sequences</taxon>
        <taxon>metagenomes</taxon>
        <taxon>organismal metagenomes</taxon>
    </lineage>
</organism>
<evidence type="ECO:0008006" key="4">
    <source>
        <dbReference type="Google" id="ProtNLM"/>
    </source>
</evidence>